<dbReference type="Proteomes" id="UP000033961">
    <property type="component" value="Chromosome I"/>
</dbReference>
<gene>
    <name evidence="1" type="ORF">XB16_0044</name>
</gene>
<sequence length="145" mass="16888">MICNSRIKQVFLIFVLLYQCGPAFLPEPTKEKVTRGDLVGSWEYFADYQKTKIVLDLKLDGTFVQTIERSGNPKLQFQKGKWKIDGSDLIIKVLKPVHDGSDEPWFLDWARWWIMDSRQKGLKFGIIGAADDRDPDNCFEFKKIR</sequence>
<evidence type="ECO:0000313" key="1">
    <source>
        <dbReference type="EMBL" id="AVQ10405.1"/>
    </source>
</evidence>
<evidence type="ECO:0000313" key="2">
    <source>
        <dbReference type="Proteomes" id="UP000033961"/>
    </source>
</evidence>
<dbReference type="AlphaFoldDB" id="A0A2P1QNE4"/>
<reference evidence="1 2" key="1">
    <citation type="journal article" date="2015" name="Genome Announc.">
        <title>Draft Genome Sequences of Leptospira santarosai Strains U160, U164, and U233, Isolated from Asymptomatic Cattle.</title>
        <authorList>
            <person name="Kremer F.S."/>
            <person name="Eslabao M.R."/>
            <person name="Provisor M."/>
            <person name="Woloski R.D."/>
            <person name="Ramires O.V."/>
            <person name="Moreno L.Z."/>
            <person name="Moreno A.M."/>
            <person name="Hamond C."/>
            <person name="Lilenbaum W."/>
            <person name="Dellagostin O.A."/>
        </authorList>
    </citation>
    <scope>NUCLEOTIDE SEQUENCE [LARGE SCALE GENOMIC DNA]</scope>
    <source>
        <strain evidence="1 2">U160</strain>
    </source>
</reference>
<proteinExistence type="predicted"/>
<organism evidence="1 2">
    <name type="scientific">Leptospira santarosai</name>
    <dbReference type="NCBI Taxonomy" id="28183"/>
    <lineage>
        <taxon>Bacteria</taxon>
        <taxon>Pseudomonadati</taxon>
        <taxon>Spirochaetota</taxon>
        <taxon>Spirochaetia</taxon>
        <taxon>Leptospirales</taxon>
        <taxon>Leptospiraceae</taxon>
        <taxon>Leptospira</taxon>
    </lineage>
</organism>
<accession>A0A2P1QNE4</accession>
<dbReference type="EMBL" id="CP027843">
    <property type="protein sequence ID" value="AVQ10405.1"/>
    <property type="molecule type" value="Genomic_DNA"/>
</dbReference>
<protein>
    <submittedName>
        <fullName evidence="1">Uncharacterized protein</fullName>
    </submittedName>
</protein>
<name>A0A2P1QNE4_9LEPT</name>